<dbReference type="EMBL" id="KN823080">
    <property type="protein sequence ID" value="KIO23608.1"/>
    <property type="molecule type" value="Genomic_DNA"/>
</dbReference>
<protein>
    <submittedName>
        <fullName evidence="1">Uncharacterized protein</fullName>
    </submittedName>
</protein>
<name>A0A0C3KQE3_9AGAM</name>
<reference evidence="2" key="2">
    <citation type="submission" date="2015-01" db="EMBL/GenBank/DDBJ databases">
        <title>Evolutionary Origins and Diversification of the Mycorrhizal Mutualists.</title>
        <authorList>
            <consortium name="DOE Joint Genome Institute"/>
            <consortium name="Mycorrhizal Genomics Consortium"/>
            <person name="Kohler A."/>
            <person name="Kuo A."/>
            <person name="Nagy L.G."/>
            <person name="Floudas D."/>
            <person name="Copeland A."/>
            <person name="Barry K.W."/>
            <person name="Cichocki N."/>
            <person name="Veneault-Fourrey C."/>
            <person name="LaButti K."/>
            <person name="Lindquist E.A."/>
            <person name="Lipzen A."/>
            <person name="Lundell T."/>
            <person name="Morin E."/>
            <person name="Murat C."/>
            <person name="Riley R."/>
            <person name="Ohm R."/>
            <person name="Sun H."/>
            <person name="Tunlid A."/>
            <person name="Henrissat B."/>
            <person name="Grigoriev I.V."/>
            <person name="Hibbett D.S."/>
            <person name="Martin F."/>
        </authorList>
    </citation>
    <scope>NUCLEOTIDE SEQUENCE [LARGE SCALE GENOMIC DNA]</scope>
    <source>
        <strain evidence="2">MUT 4182</strain>
    </source>
</reference>
<evidence type="ECO:0000313" key="2">
    <source>
        <dbReference type="Proteomes" id="UP000054248"/>
    </source>
</evidence>
<evidence type="ECO:0000313" key="1">
    <source>
        <dbReference type="EMBL" id="KIO23608.1"/>
    </source>
</evidence>
<organism evidence="1 2">
    <name type="scientific">Tulasnella calospora MUT 4182</name>
    <dbReference type="NCBI Taxonomy" id="1051891"/>
    <lineage>
        <taxon>Eukaryota</taxon>
        <taxon>Fungi</taxon>
        <taxon>Dikarya</taxon>
        <taxon>Basidiomycota</taxon>
        <taxon>Agaricomycotina</taxon>
        <taxon>Agaricomycetes</taxon>
        <taxon>Cantharellales</taxon>
        <taxon>Tulasnellaceae</taxon>
        <taxon>Tulasnella</taxon>
    </lineage>
</organism>
<gene>
    <name evidence="1" type="ORF">M407DRAFT_107839</name>
</gene>
<dbReference type="HOGENOM" id="CLU_2607769_0_0_1"/>
<dbReference type="AlphaFoldDB" id="A0A0C3KQE3"/>
<reference evidence="1 2" key="1">
    <citation type="submission" date="2014-04" db="EMBL/GenBank/DDBJ databases">
        <authorList>
            <consortium name="DOE Joint Genome Institute"/>
            <person name="Kuo A."/>
            <person name="Girlanda M."/>
            <person name="Perotto S."/>
            <person name="Kohler A."/>
            <person name="Nagy L.G."/>
            <person name="Floudas D."/>
            <person name="Copeland A."/>
            <person name="Barry K.W."/>
            <person name="Cichocki N."/>
            <person name="Veneault-Fourrey C."/>
            <person name="LaButti K."/>
            <person name="Lindquist E.A."/>
            <person name="Lipzen A."/>
            <person name="Lundell T."/>
            <person name="Morin E."/>
            <person name="Murat C."/>
            <person name="Sun H."/>
            <person name="Tunlid A."/>
            <person name="Henrissat B."/>
            <person name="Grigoriev I.V."/>
            <person name="Hibbett D.S."/>
            <person name="Martin F."/>
            <person name="Nordberg H.P."/>
            <person name="Cantor M.N."/>
            <person name="Hua S.X."/>
        </authorList>
    </citation>
    <scope>NUCLEOTIDE SEQUENCE [LARGE SCALE GENOMIC DNA]</scope>
    <source>
        <strain evidence="1 2">MUT 4182</strain>
    </source>
</reference>
<proteinExistence type="predicted"/>
<sequence>MLRPLHAGPTPQLSFFVSTTATSFVHHQNERRTPAARYAMFWDVFASPVRRLARPLRPPLPFVHLQRHRGTPAAHRGML</sequence>
<keyword evidence="2" id="KW-1185">Reference proteome</keyword>
<dbReference type="Proteomes" id="UP000054248">
    <property type="component" value="Unassembled WGS sequence"/>
</dbReference>
<accession>A0A0C3KQE3</accession>